<evidence type="ECO:0000313" key="1">
    <source>
        <dbReference type="EMBL" id="OGG16690.1"/>
    </source>
</evidence>
<accession>A0A1F5ZW49</accession>
<organism evidence="1 2">
    <name type="scientific">Candidatus Gottesmanbacteria bacterium RIFCSPHIGHO2_02_FULL_39_11</name>
    <dbReference type="NCBI Taxonomy" id="1798382"/>
    <lineage>
        <taxon>Bacteria</taxon>
        <taxon>Candidatus Gottesmaniibacteriota</taxon>
    </lineage>
</organism>
<sequence length="242" mass="26529">MKTSILLPIPPGAASQVALGDLVTPQETLWSFSTTSQNRTIHLARILKVDPQNIGKYLKVSIGDCVKEGEIIALKKNWLHKITVKSPQSAVLKEMDVNKGTITLEVAGSTSKTASPSGISGKVIRVSPEEIEIETEGHMYTGKKGEGGEVQGILHVVATPHITMFNLDDDFENAILLVNDLDLDVLTKLEVMGVAGILVLKKDLETASFPWISVEKEVHEKLKKYHGKKVIMRPMQKTIVIM</sequence>
<protein>
    <submittedName>
        <fullName evidence="1">Uncharacterized protein</fullName>
    </submittedName>
</protein>
<proteinExistence type="predicted"/>
<dbReference type="AlphaFoldDB" id="A0A1F5ZW49"/>
<dbReference type="Proteomes" id="UP000176923">
    <property type="component" value="Unassembled WGS sequence"/>
</dbReference>
<gene>
    <name evidence="1" type="ORF">A3D77_02930</name>
</gene>
<comment type="caution">
    <text evidence="1">The sequence shown here is derived from an EMBL/GenBank/DDBJ whole genome shotgun (WGS) entry which is preliminary data.</text>
</comment>
<dbReference type="STRING" id="1798382.A3D77_02930"/>
<name>A0A1F5ZW49_9BACT</name>
<evidence type="ECO:0000313" key="2">
    <source>
        <dbReference type="Proteomes" id="UP000176923"/>
    </source>
</evidence>
<dbReference type="EMBL" id="MFJL01000009">
    <property type="protein sequence ID" value="OGG16690.1"/>
    <property type="molecule type" value="Genomic_DNA"/>
</dbReference>
<reference evidence="1 2" key="1">
    <citation type="journal article" date="2016" name="Nat. Commun.">
        <title>Thousands of microbial genomes shed light on interconnected biogeochemical processes in an aquifer system.</title>
        <authorList>
            <person name="Anantharaman K."/>
            <person name="Brown C.T."/>
            <person name="Hug L.A."/>
            <person name="Sharon I."/>
            <person name="Castelle C.J."/>
            <person name="Probst A.J."/>
            <person name="Thomas B.C."/>
            <person name="Singh A."/>
            <person name="Wilkins M.J."/>
            <person name="Karaoz U."/>
            <person name="Brodie E.L."/>
            <person name="Williams K.H."/>
            <person name="Hubbard S.S."/>
            <person name="Banfield J.F."/>
        </authorList>
    </citation>
    <scope>NUCLEOTIDE SEQUENCE [LARGE SCALE GENOMIC DNA]</scope>
</reference>